<dbReference type="PROSITE" id="PS51144">
    <property type="entry name" value="ALPHA_CA_2"/>
    <property type="match status" value="1"/>
</dbReference>
<sequence length="261" mass="28657">MYLRHARRNPIALLALLSVVSVVSAGCGTAAAKLRAVESPIDIDTSSVLADPDQPTLTVLYPWGATSRMLMQYQAKEPCRSRHKEEDVRGIPAPGFFVKYGDEKYELKNVHYHAPSEHKIDKTSAEVEAHLVHQNAKGDYLVLAVHLDTSATAQSGEHDKLIDSAPPVEICPPDPPMLPVRNNIALRGLLPADVSAYRYVGSLTTKREGEYHSPVQWLIMKQRMSLTTASQAKLHAIWPGAAFPHGNSKPVTKAAPKVYVK</sequence>
<organism evidence="9 10">
    <name type="scientific">Sinosporangium album</name>
    <dbReference type="NCBI Taxonomy" id="504805"/>
    <lineage>
        <taxon>Bacteria</taxon>
        <taxon>Bacillati</taxon>
        <taxon>Actinomycetota</taxon>
        <taxon>Actinomycetes</taxon>
        <taxon>Streptosporangiales</taxon>
        <taxon>Streptosporangiaceae</taxon>
        <taxon>Sinosporangium</taxon>
    </lineage>
</organism>
<proteinExistence type="inferred from homology"/>
<dbReference type="PROSITE" id="PS51257">
    <property type="entry name" value="PROKAR_LIPOPROTEIN"/>
    <property type="match status" value="1"/>
</dbReference>
<dbReference type="GO" id="GO:0004089">
    <property type="term" value="F:carbonate dehydratase activity"/>
    <property type="evidence" value="ECO:0007669"/>
    <property type="project" value="UniProtKB-EC"/>
</dbReference>
<evidence type="ECO:0000259" key="8">
    <source>
        <dbReference type="PROSITE" id="PS51144"/>
    </source>
</evidence>
<keyword evidence="10" id="KW-1185">Reference proteome</keyword>
<feature type="chain" id="PRO_5039075764" description="carbonic anhydrase" evidence="7">
    <location>
        <begin position="26"/>
        <end position="261"/>
    </location>
</feature>
<dbReference type="InterPro" id="IPR041891">
    <property type="entry name" value="Alpha_CA_prokaryot-like"/>
</dbReference>
<evidence type="ECO:0000256" key="1">
    <source>
        <dbReference type="ARBA" id="ARBA00010718"/>
    </source>
</evidence>
<dbReference type="EMBL" id="FNCN01000003">
    <property type="protein sequence ID" value="SDG34667.1"/>
    <property type="molecule type" value="Genomic_DNA"/>
</dbReference>
<evidence type="ECO:0000256" key="4">
    <source>
        <dbReference type="ARBA" id="ARBA00022833"/>
    </source>
</evidence>
<dbReference type="RefSeq" id="WP_093168591.1">
    <property type="nucleotide sequence ID" value="NZ_FNCN01000003.1"/>
</dbReference>
<dbReference type="PANTHER" id="PTHR18952">
    <property type="entry name" value="CARBONIC ANHYDRASE"/>
    <property type="match status" value="1"/>
</dbReference>
<evidence type="ECO:0000313" key="9">
    <source>
        <dbReference type="EMBL" id="SDG34667.1"/>
    </source>
</evidence>
<dbReference type="InterPro" id="IPR001148">
    <property type="entry name" value="CA_dom"/>
</dbReference>
<comment type="similarity">
    <text evidence="1">Belongs to the alpha-carbonic anhydrase family.</text>
</comment>
<comment type="catalytic activity">
    <reaction evidence="6">
        <text>hydrogencarbonate + H(+) = CO2 + H2O</text>
        <dbReference type="Rhea" id="RHEA:10748"/>
        <dbReference type="ChEBI" id="CHEBI:15377"/>
        <dbReference type="ChEBI" id="CHEBI:15378"/>
        <dbReference type="ChEBI" id="CHEBI:16526"/>
        <dbReference type="ChEBI" id="CHEBI:17544"/>
        <dbReference type="EC" id="4.2.1.1"/>
    </reaction>
</comment>
<dbReference type="EC" id="4.2.1.1" evidence="2"/>
<dbReference type="Proteomes" id="UP000198923">
    <property type="component" value="Unassembled WGS sequence"/>
</dbReference>
<name>A0A1G7TH32_9ACTN</name>
<dbReference type="SUPFAM" id="SSF51069">
    <property type="entry name" value="Carbonic anhydrase"/>
    <property type="match status" value="1"/>
</dbReference>
<gene>
    <name evidence="9" type="ORF">SAMN05421505_103279</name>
</gene>
<dbReference type="Pfam" id="PF00194">
    <property type="entry name" value="Carb_anhydrase"/>
    <property type="match status" value="1"/>
</dbReference>
<feature type="domain" description="Alpha-carbonic anhydrase" evidence="8">
    <location>
        <begin position="18"/>
        <end position="261"/>
    </location>
</feature>
<evidence type="ECO:0000256" key="5">
    <source>
        <dbReference type="ARBA" id="ARBA00023239"/>
    </source>
</evidence>
<keyword evidence="5" id="KW-0456">Lyase</keyword>
<dbReference type="InterPro" id="IPR023561">
    <property type="entry name" value="Carbonic_anhydrase_a-class"/>
</dbReference>
<protein>
    <recommendedName>
        <fullName evidence="2">carbonic anhydrase</fullName>
        <ecNumber evidence="2">4.2.1.1</ecNumber>
    </recommendedName>
</protein>
<dbReference type="CDD" id="cd03124">
    <property type="entry name" value="alpha_CA_prokaryotic_like"/>
    <property type="match status" value="1"/>
</dbReference>
<evidence type="ECO:0000256" key="7">
    <source>
        <dbReference type="SAM" id="SignalP"/>
    </source>
</evidence>
<reference evidence="9 10" key="1">
    <citation type="submission" date="2016-10" db="EMBL/GenBank/DDBJ databases">
        <authorList>
            <person name="de Groot N.N."/>
        </authorList>
    </citation>
    <scope>NUCLEOTIDE SEQUENCE [LARGE SCALE GENOMIC DNA]</scope>
    <source>
        <strain evidence="9 10">CPCC 201354</strain>
    </source>
</reference>
<evidence type="ECO:0000313" key="10">
    <source>
        <dbReference type="Proteomes" id="UP000198923"/>
    </source>
</evidence>
<dbReference type="SMART" id="SM01057">
    <property type="entry name" value="Carb_anhydrase"/>
    <property type="match status" value="1"/>
</dbReference>
<accession>A0A1G7TH32</accession>
<keyword evidence="3" id="KW-0479">Metal-binding</keyword>
<dbReference type="GO" id="GO:0008270">
    <property type="term" value="F:zinc ion binding"/>
    <property type="evidence" value="ECO:0007669"/>
    <property type="project" value="InterPro"/>
</dbReference>
<evidence type="ECO:0000256" key="3">
    <source>
        <dbReference type="ARBA" id="ARBA00022723"/>
    </source>
</evidence>
<dbReference type="InterPro" id="IPR036398">
    <property type="entry name" value="CA_dom_sf"/>
</dbReference>
<dbReference type="OrthoDB" id="5327615at2"/>
<keyword evidence="7" id="KW-0732">Signal</keyword>
<dbReference type="Gene3D" id="3.10.200.10">
    <property type="entry name" value="Alpha carbonic anhydrase"/>
    <property type="match status" value="1"/>
</dbReference>
<dbReference type="PANTHER" id="PTHR18952:SF265">
    <property type="entry name" value="CARBONIC ANHYDRASE"/>
    <property type="match status" value="1"/>
</dbReference>
<dbReference type="STRING" id="504805.SAMN05421505_103279"/>
<dbReference type="AlphaFoldDB" id="A0A1G7TH32"/>
<feature type="signal peptide" evidence="7">
    <location>
        <begin position="1"/>
        <end position="25"/>
    </location>
</feature>
<keyword evidence="4" id="KW-0862">Zinc</keyword>
<evidence type="ECO:0000256" key="2">
    <source>
        <dbReference type="ARBA" id="ARBA00012925"/>
    </source>
</evidence>
<evidence type="ECO:0000256" key="6">
    <source>
        <dbReference type="ARBA" id="ARBA00048348"/>
    </source>
</evidence>